<accession>A0ABP7LCV4</accession>
<name>A0ABP7LCV4_9ACTN</name>
<feature type="transmembrane region" description="Helical" evidence="1">
    <location>
        <begin position="125"/>
        <end position="142"/>
    </location>
</feature>
<keyword evidence="1" id="KW-0472">Membrane</keyword>
<organism evidence="2 3">
    <name type="scientific">Streptomyces gulbargensis</name>
    <dbReference type="NCBI Taxonomy" id="364901"/>
    <lineage>
        <taxon>Bacteria</taxon>
        <taxon>Bacillati</taxon>
        <taxon>Actinomycetota</taxon>
        <taxon>Actinomycetes</taxon>
        <taxon>Kitasatosporales</taxon>
        <taxon>Streptomycetaceae</taxon>
        <taxon>Streptomyces</taxon>
    </lineage>
</organism>
<dbReference type="EMBL" id="BAABAJ010000001">
    <property type="protein sequence ID" value="GAA3897185.1"/>
    <property type="molecule type" value="Genomic_DNA"/>
</dbReference>
<keyword evidence="3" id="KW-1185">Reference proteome</keyword>
<protein>
    <recommendedName>
        <fullName evidence="4">DUF304 domain-containing protein</fullName>
    </recommendedName>
</protein>
<evidence type="ECO:0000313" key="3">
    <source>
        <dbReference type="Proteomes" id="UP001501000"/>
    </source>
</evidence>
<keyword evidence="1" id="KW-1133">Transmembrane helix</keyword>
<proteinExistence type="predicted"/>
<sequence length="282" mass="30058">MLGRMSIASPPPVLRSADGALLRFDGDALVLSRKTEEARIPLLAIACIRSEGRSLAVELTAPSGTVAAVHRVDDVSEAAARLFAEAVNAVLPPERPADADGSKLVTLRAVTESPQERDRRRRRRWGIAVVLVCAGLAVAVAARGVWTFAFMILLIGPVGALLTAVGADMARLRYRSRYLLRHGITVEARRVGETSVLGGEFGVFVYTDMHGVDRSLNVRSRSATVQVAYHPDKPGVVTEHGSRSSRASDTVAALCFLVFGLVVDATVIGVAIGSLQGMYPGY</sequence>
<feature type="transmembrane region" description="Helical" evidence="1">
    <location>
        <begin position="148"/>
        <end position="167"/>
    </location>
</feature>
<feature type="transmembrane region" description="Helical" evidence="1">
    <location>
        <begin position="251"/>
        <end position="272"/>
    </location>
</feature>
<evidence type="ECO:0008006" key="4">
    <source>
        <dbReference type="Google" id="ProtNLM"/>
    </source>
</evidence>
<evidence type="ECO:0000313" key="2">
    <source>
        <dbReference type="EMBL" id="GAA3897185.1"/>
    </source>
</evidence>
<keyword evidence="1" id="KW-0812">Transmembrane</keyword>
<evidence type="ECO:0000256" key="1">
    <source>
        <dbReference type="SAM" id="Phobius"/>
    </source>
</evidence>
<comment type="caution">
    <text evidence="2">The sequence shown here is derived from an EMBL/GenBank/DDBJ whole genome shotgun (WGS) entry which is preliminary data.</text>
</comment>
<dbReference type="Proteomes" id="UP001501000">
    <property type="component" value="Unassembled WGS sequence"/>
</dbReference>
<reference evidence="3" key="1">
    <citation type="journal article" date="2019" name="Int. J. Syst. Evol. Microbiol.">
        <title>The Global Catalogue of Microorganisms (GCM) 10K type strain sequencing project: providing services to taxonomists for standard genome sequencing and annotation.</title>
        <authorList>
            <consortium name="The Broad Institute Genomics Platform"/>
            <consortium name="The Broad Institute Genome Sequencing Center for Infectious Disease"/>
            <person name="Wu L."/>
            <person name="Ma J."/>
        </authorList>
    </citation>
    <scope>NUCLEOTIDE SEQUENCE [LARGE SCALE GENOMIC DNA]</scope>
    <source>
        <strain evidence="3">JCM 16956</strain>
    </source>
</reference>
<gene>
    <name evidence="2" type="ORF">GCM10022244_04300</name>
</gene>